<dbReference type="EMBL" id="JBFXLR010000078">
    <property type="protein sequence ID" value="KAL2839008.1"/>
    <property type="molecule type" value="Genomic_DNA"/>
</dbReference>
<keyword evidence="2" id="KW-1185">Reference proteome</keyword>
<dbReference type="Proteomes" id="UP001610444">
    <property type="component" value="Unassembled WGS sequence"/>
</dbReference>
<evidence type="ECO:0000313" key="1">
    <source>
        <dbReference type="EMBL" id="KAL2839008.1"/>
    </source>
</evidence>
<sequence length="267" mass="30591">MASRVYTVSIGFSHPRPNTPQHWVLITYPVGSFNCNYYHTTSGTRDKGPYTTSVEANKRLDSFAFASVRRICYIPEVTLGEVIDAARHAKPVQSQRYVLDILRTLETKDVVPDGTTKRFEKRLEERYQTGKKYTWYYMKYGAPGYGLSIKEEPSLSILEPITKPVAKLASLTEQQGTNLRDYMQTIEPKRCPDFVLDILRHLAVDGVIEEEVVEHYKERSQNSVLTQMKEGPWELPSAPVVGLMLKECREYAQKHELGLLTYDTCLD</sequence>
<name>A0ABR4JJ62_9EURO</name>
<organism evidence="1 2">
    <name type="scientific">Aspergillus pseudodeflectus</name>
    <dbReference type="NCBI Taxonomy" id="176178"/>
    <lineage>
        <taxon>Eukaryota</taxon>
        <taxon>Fungi</taxon>
        <taxon>Dikarya</taxon>
        <taxon>Ascomycota</taxon>
        <taxon>Pezizomycotina</taxon>
        <taxon>Eurotiomycetes</taxon>
        <taxon>Eurotiomycetidae</taxon>
        <taxon>Eurotiales</taxon>
        <taxon>Aspergillaceae</taxon>
        <taxon>Aspergillus</taxon>
        <taxon>Aspergillus subgen. Nidulantes</taxon>
    </lineage>
</organism>
<protein>
    <submittedName>
        <fullName evidence="1">Uncharacterized protein</fullName>
    </submittedName>
</protein>
<comment type="caution">
    <text evidence="1">The sequence shown here is derived from an EMBL/GenBank/DDBJ whole genome shotgun (WGS) entry which is preliminary data.</text>
</comment>
<gene>
    <name evidence="1" type="ORF">BJX68DRAFT_272301</name>
</gene>
<reference evidence="1 2" key="1">
    <citation type="submission" date="2024-07" db="EMBL/GenBank/DDBJ databases">
        <title>Section-level genome sequencing and comparative genomics of Aspergillus sections Usti and Cavernicolus.</title>
        <authorList>
            <consortium name="Lawrence Berkeley National Laboratory"/>
            <person name="Nybo J.L."/>
            <person name="Vesth T.C."/>
            <person name="Theobald S."/>
            <person name="Frisvad J.C."/>
            <person name="Larsen T.O."/>
            <person name="Kjaerboelling I."/>
            <person name="Rothschild-Mancinelli K."/>
            <person name="Lyhne E.K."/>
            <person name="Kogle M.E."/>
            <person name="Barry K."/>
            <person name="Clum A."/>
            <person name="Na H."/>
            <person name="Ledsgaard L."/>
            <person name="Lin J."/>
            <person name="Lipzen A."/>
            <person name="Kuo A."/>
            <person name="Riley R."/>
            <person name="Mondo S."/>
            <person name="LaButti K."/>
            <person name="Haridas S."/>
            <person name="Pangalinan J."/>
            <person name="Salamov A.A."/>
            <person name="Simmons B.A."/>
            <person name="Magnuson J.K."/>
            <person name="Chen J."/>
            <person name="Drula E."/>
            <person name="Henrissat B."/>
            <person name="Wiebenga A."/>
            <person name="Lubbers R.J."/>
            <person name="Gomes A.C."/>
            <person name="Macurrencykelacurrency M.R."/>
            <person name="Stajich J."/>
            <person name="Grigoriev I.V."/>
            <person name="Mortensen U.H."/>
            <person name="De vries R.P."/>
            <person name="Baker S.E."/>
            <person name="Andersen M.R."/>
        </authorList>
    </citation>
    <scope>NUCLEOTIDE SEQUENCE [LARGE SCALE GENOMIC DNA]</scope>
    <source>
        <strain evidence="1 2">CBS 756.74</strain>
    </source>
</reference>
<dbReference type="GeneID" id="98162334"/>
<evidence type="ECO:0000313" key="2">
    <source>
        <dbReference type="Proteomes" id="UP001610444"/>
    </source>
</evidence>
<accession>A0ABR4JJ62</accession>
<dbReference type="RefSeq" id="XP_070893320.1">
    <property type="nucleotide sequence ID" value="XM_071047170.1"/>
</dbReference>
<proteinExistence type="predicted"/>